<gene>
    <name evidence="1" type="ORF">MML48_5g00013257</name>
</gene>
<organism evidence="1 2">
    <name type="scientific">Holotrichia oblita</name>
    <name type="common">Chafer beetle</name>
    <dbReference type="NCBI Taxonomy" id="644536"/>
    <lineage>
        <taxon>Eukaryota</taxon>
        <taxon>Metazoa</taxon>
        <taxon>Ecdysozoa</taxon>
        <taxon>Arthropoda</taxon>
        <taxon>Hexapoda</taxon>
        <taxon>Insecta</taxon>
        <taxon>Pterygota</taxon>
        <taxon>Neoptera</taxon>
        <taxon>Endopterygota</taxon>
        <taxon>Coleoptera</taxon>
        <taxon>Polyphaga</taxon>
        <taxon>Scarabaeiformia</taxon>
        <taxon>Scarabaeidae</taxon>
        <taxon>Melolonthinae</taxon>
        <taxon>Holotrichia</taxon>
    </lineage>
</organism>
<evidence type="ECO:0000313" key="2">
    <source>
        <dbReference type="Proteomes" id="UP001056778"/>
    </source>
</evidence>
<keyword evidence="2" id="KW-1185">Reference proteome</keyword>
<dbReference type="EMBL" id="CM043019">
    <property type="protein sequence ID" value="KAI4461733.1"/>
    <property type="molecule type" value="Genomic_DNA"/>
</dbReference>
<dbReference type="Proteomes" id="UP001056778">
    <property type="component" value="Chromosome 5"/>
</dbReference>
<comment type="caution">
    <text evidence="1">The sequence shown here is derived from an EMBL/GenBank/DDBJ whole genome shotgun (WGS) entry which is preliminary data.</text>
</comment>
<reference evidence="1" key="1">
    <citation type="submission" date="2022-04" db="EMBL/GenBank/DDBJ databases">
        <title>Chromosome-scale genome assembly of Holotrichia oblita Faldermann.</title>
        <authorList>
            <person name="Rongchong L."/>
        </authorList>
    </citation>
    <scope>NUCLEOTIDE SEQUENCE</scope>
    <source>
        <strain evidence="1">81SQS9</strain>
    </source>
</reference>
<accession>A0ACB9T4M5</accession>
<sequence>MLSVVLISALLAVTVTPSVIIPYGVTIGLTPYAHPIQSLYHAQDTHGQYVYGYATPTSTKTEAKSIDGVTRGGYSYIDSHGILQSVEYSADPVHGFRVAATNLPQDLPDVAHAKAKHLAEYETIKAEHLAARTVQYSNPVAVPYAAVPQIPQAQLLPLPVQDLPEVAAAKAKHLAEYEAIKAQHLSQAQVIPTPLKTTKARDAAIVKSEYQAARLGPVPQQLSGHVVPVQTANVVSRPIAVVAKAPVLSYSPLYYASHQFQTQDNYGQYSYGYAEPLSAKTETRTADGVTRGGYSYIDANGVLQTVHYIADPVNGFRVAATNLPVQHAVSAAVPLAKSAAVVTNHDAQHLYSHTLHY</sequence>
<name>A0ACB9T4M5_HOLOL</name>
<evidence type="ECO:0000313" key="1">
    <source>
        <dbReference type="EMBL" id="KAI4461733.1"/>
    </source>
</evidence>
<protein>
    <submittedName>
        <fullName evidence="1">Structural contituent of cuticle</fullName>
    </submittedName>
</protein>
<proteinExistence type="predicted"/>